<comment type="caution">
    <text evidence="1">The sequence shown here is derived from an EMBL/GenBank/DDBJ whole genome shotgun (WGS) entry which is preliminary data.</text>
</comment>
<dbReference type="EMBL" id="JAMZFW010000045">
    <property type="protein sequence ID" value="MCP1103739.1"/>
    <property type="molecule type" value="Genomic_DNA"/>
</dbReference>
<sequence>MALSKQKYDAEYFKIEFERLVKLAHEHGVLINHKEHITIFDGSNTEVVDVYAKN</sequence>
<gene>
    <name evidence="1" type="ORF">NK125_15175</name>
</gene>
<dbReference type="Proteomes" id="UP001523566">
    <property type="component" value="Unassembled WGS sequence"/>
</dbReference>
<evidence type="ECO:0000313" key="1">
    <source>
        <dbReference type="EMBL" id="MCP1103739.1"/>
    </source>
</evidence>
<protein>
    <submittedName>
        <fullName evidence="1">Uncharacterized protein</fullName>
    </submittedName>
</protein>
<organism evidence="1 2">
    <name type="scientific">Aequitasia blattaphilus</name>
    <dbReference type="NCBI Taxonomy" id="2949332"/>
    <lineage>
        <taxon>Bacteria</taxon>
        <taxon>Bacillati</taxon>
        <taxon>Bacillota</taxon>
        <taxon>Clostridia</taxon>
        <taxon>Lachnospirales</taxon>
        <taxon>Lachnospiraceae</taxon>
        <taxon>Aequitasia</taxon>
    </lineage>
</organism>
<proteinExistence type="predicted"/>
<reference evidence="1 2" key="1">
    <citation type="journal article" date="2022" name="Genome Biol. Evol.">
        <title>Host diet, physiology and behaviors set the stage for Lachnospiraceae cladogenesis.</title>
        <authorList>
            <person name="Vera-Ponce De Leon A."/>
            <person name="Schneider M."/>
            <person name="Jahnes B.C."/>
            <person name="Sadowski V."/>
            <person name="Camuy-Velez L.A."/>
            <person name="Duan J."/>
            <person name="Sabree Z.L."/>
        </authorList>
    </citation>
    <scope>NUCLEOTIDE SEQUENCE [LARGE SCALE GENOMIC DNA]</scope>
    <source>
        <strain evidence="1 2">PAL113</strain>
    </source>
</reference>
<evidence type="ECO:0000313" key="2">
    <source>
        <dbReference type="Proteomes" id="UP001523566"/>
    </source>
</evidence>
<dbReference type="RefSeq" id="WP_262067504.1">
    <property type="nucleotide sequence ID" value="NZ_JAMXOD010000045.1"/>
</dbReference>
<keyword evidence="2" id="KW-1185">Reference proteome</keyword>
<accession>A0ABT1ED27</accession>
<name>A0ABT1ED27_9FIRM</name>